<dbReference type="EMBL" id="JBHSDK010000028">
    <property type="protein sequence ID" value="MFC4337264.1"/>
    <property type="molecule type" value="Genomic_DNA"/>
</dbReference>
<keyword evidence="5" id="KW-1185">Reference proteome</keyword>
<evidence type="ECO:0000256" key="2">
    <source>
        <dbReference type="ARBA" id="ARBA00022801"/>
    </source>
</evidence>
<dbReference type="EC" id="3.4.16.4" evidence="4"/>
<keyword evidence="4" id="KW-0121">Carboxypeptidase</keyword>
<keyword evidence="2 4" id="KW-0378">Hydrolase</keyword>
<feature type="chain" id="PRO_5046516938" evidence="3">
    <location>
        <begin position="28"/>
        <end position="524"/>
    </location>
</feature>
<dbReference type="Proteomes" id="UP001595823">
    <property type="component" value="Unassembled WGS sequence"/>
</dbReference>
<accession>A0ABV8U3B8</accession>
<evidence type="ECO:0000313" key="4">
    <source>
        <dbReference type="EMBL" id="MFC4337264.1"/>
    </source>
</evidence>
<evidence type="ECO:0000256" key="1">
    <source>
        <dbReference type="ARBA" id="ARBA00006096"/>
    </source>
</evidence>
<dbReference type="NCBIfam" id="TIGR00666">
    <property type="entry name" value="PBP4"/>
    <property type="match status" value="1"/>
</dbReference>
<name>A0ABV8U3B8_9ACTN</name>
<organism evidence="4 5">
    <name type="scientific">Salininema proteolyticum</name>
    <dbReference type="NCBI Taxonomy" id="1607685"/>
    <lineage>
        <taxon>Bacteria</taxon>
        <taxon>Bacillati</taxon>
        <taxon>Actinomycetota</taxon>
        <taxon>Actinomycetes</taxon>
        <taxon>Glycomycetales</taxon>
        <taxon>Glycomycetaceae</taxon>
        <taxon>Salininema</taxon>
    </lineage>
</organism>
<dbReference type="InterPro" id="IPR012338">
    <property type="entry name" value="Beta-lactam/transpept-like"/>
</dbReference>
<evidence type="ECO:0000313" key="5">
    <source>
        <dbReference type="Proteomes" id="UP001595823"/>
    </source>
</evidence>
<reference evidence="5" key="1">
    <citation type="journal article" date="2019" name="Int. J. Syst. Evol. Microbiol.">
        <title>The Global Catalogue of Microorganisms (GCM) 10K type strain sequencing project: providing services to taxonomists for standard genome sequencing and annotation.</title>
        <authorList>
            <consortium name="The Broad Institute Genomics Platform"/>
            <consortium name="The Broad Institute Genome Sequencing Center for Infectious Disease"/>
            <person name="Wu L."/>
            <person name="Ma J."/>
        </authorList>
    </citation>
    <scope>NUCLEOTIDE SEQUENCE [LARGE SCALE GENOMIC DNA]</scope>
    <source>
        <strain evidence="5">IBRC-M 10908</strain>
    </source>
</reference>
<dbReference type="Gene3D" id="3.50.80.20">
    <property type="entry name" value="D-Ala-D-Ala carboxypeptidase C, peptidase S13"/>
    <property type="match status" value="1"/>
</dbReference>
<keyword evidence="4" id="KW-0645">Protease</keyword>
<dbReference type="RefSeq" id="WP_380624072.1">
    <property type="nucleotide sequence ID" value="NZ_JBHSDK010000028.1"/>
</dbReference>
<keyword evidence="3" id="KW-0732">Signal</keyword>
<dbReference type="Pfam" id="PF02113">
    <property type="entry name" value="Peptidase_S13"/>
    <property type="match status" value="1"/>
</dbReference>
<dbReference type="PANTHER" id="PTHR30023:SF0">
    <property type="entry name" value="PENICILLIN-SENSITIVE CARBOXYPEPTIDASE A"/>
    <property type="match status" value="1"/>
</dbReference>
<gene>
    <name evidence="4" type="primary">dacB</name>
    <name evidence="4" type="ORF">ACFPET_18845</name>
</gene>
<comment type="caution">
    <text evidence="4">The sequence shown here is derived from an EMBL/GenBank/DDBJ whole genome shotgun (WGS) entry which is preliminary data.</text>
</comment>
<feature type="signal peptide" evidence="3">
    <location>
        <begin position="1"/>
        <end position="27"/>
    </location>
</feature>
<dbReference type="SUPFAM" id="SSF56601">
    <property type="entry name" value="beta-lactamase/transpeptidase-like"/>
    <property type="match status" value="1"/>
</dbReference>
<comment type="similarity">
    <text evidence="1">Belongs to the peptidase S13 family.</text>
</comment>
<dbReference type="Gene3D" id="3.40.710.10">
    <property type="entry name" value="DD-peptidase/beta-lactamase superfamily"/>
    <property type="match status" value="2"/>
</dbReference>
<protein>
    <submittedName>
        <fullName evidence="4">D-alanyl-D-alanine carboxypeptidase/D-alanyl-D-alanine-endopeptidase</fullName>
        <ecNumber evidence="4">3.4.16.4</ecNumber>
    </submittedName>
</protein>
<dbReference type="InterPro" id="IPR000667">
    <property type="entry name" value="Peptidase_S13"/>
</dbReference>
<evidence type="ECO:0000256" key="3">
    <source>
        <dbReference type="SAM" id="SignalP"/>
    </source>
</evidence>
<dbReference type="GO" id="GO:0009002">
    <property type="term" value="F:serine-type D-Ala-D-Ala carboxypeptidase activity"/>
    <property type="evidence" value="ECO:0007669"/>
    <property type="project" value="UniProtKB-EC"/>
</dbReference>
<dbReference type="PRINTS" id="PR00922">
    <property type="entry name" value="DADACBPTASE3"/>
</dbReference>
<proteinExistence type="inferred from homology"/>
<dbReference type="PANTHER" id="PTHR30023">
    <property type="entry name" value="D-ALANYL-D-ALANINE CARBOXYPEPTIDASE"/>
    <property type="match status" value="1"/>
</dbReference>
<sequence>MKKSLFSALSLGTVGALALGTVTAATAQDTDANALQSTLDEILADPRLDGSQTSVMAENLSTGELLYDRNGGDRLLPASNLKLFTSAAAMDRLGPDHRFTTDLLHTGAIEGGTVDGDLYLRGEGDPTATAADYRALAADLAAAGVTEVDGDLVADDTAFDREELGAEWAWGDLQYSYGAPVSALNLAAYENNDAGTVQVTVKPGAEGEAAEVALKPATDALRIEGGVTTGPSGDDTAISVNRELGSDTITVSGSIPAGGDAYSASRSVDDPTAYTADVFAKALEAEGITVKGDTRLHEKTPGDATAAAAHESAPLSDVLVTFLKLSKNSYAEHLVKALGKDASGQGTFASGTDAVAAFLKEQGLDTDSYLQVDGSGLSRLDLIPSAEFMKLLKGVQDEPWFDQWQFALPIACDYDLMEGGTLRWRMCGTRAEENATAKTGTMSGATALTGYTTAANGDTISFSIMLNDYLGYAPKDIEDAIVIALSDIGAGDTASAPELRSMATEEAPEYELDIECTWTEPVSC</sequence>